<comment type="caution">
    <text evidence="1">The sequence shown here is derived from an EMBL/GenBank/DDBJ whole genome shotgun (WGS) entry which is preliminary data.</text>
</comment>
<accession>A0A2P5A8S0</accession>
<reference evidence="2" key="1">
    <citation type="submission" date="2016-06" db="EMBL/GenBank/DDBJ databases">
        <title>Parallel loss of symbiosis genes in relatives of nitrogen-fixing non-legume Parasponia.</title>
        <authorList>
            <person name="Van Velzen R."/>
            <person name="Holmer R."/>
            <person name="Bu F."/>
            <person name="Rutten L."/>
            <person name="Van Zeijl A."/>
            <person name="Liu W."/>
            <person name="Santuari L."/>
            <person name="Cao Q."/>
            <person name="Sharma T."/>
            <person name="Shen D."/>
            <person name="Roswanjaya Y."/>
            <person name="Wardhani T."/>
            <person name="Kalhor M.S."/>
            <person name="Jansen J."/>
            <person name="Van den Hoogen J."/>
            <person name="Gungor B."/>
            <person name="Hartog M."/>
            <person name="Hontelez J."/>
            <person name="Verver J."/>
            <person name="Yang W.-C."/>
            <person name="Schijlen E."/>
            <person name="Repin R."/>
            <person name="Schilthuizen M."/>
            <person name="Schranz E."/>
            <person name="Heidstra R."/>
            <person name="Miyata K."/>
            <person name="Fedorova E."/>
            <person name="Kohlen W."/>
            <person name="Bisseling T."/>
            <person name="Smit S."/>
            <person name="Geurts R."/>
        </authorList>
    </citation>
    <scope>NUCLEOTIDE SEQUENCE [LARGE SCALE GENOMIC DNA]</scope>
    <source>
        <strain evidence="2">cv. WU1-14</strain>
    </source>
</reference>
<dbReference type="Proteomes" id="UP000237105">
    <property type="component" value="Unassembled WGS sequence"/>
</dbReference>
<organism evidence="1 2">
    <name type="scientific">Parasponia andersonii</name>
    <name type="common">Sponia andersonii</name>
    <dbReference type="NCBI Taxonomy" id="3476"/>
    <lineage>
        <taxon>Eukaryota</taxon>
        <taxon>Viridiplantae</taxon>
        <taxon>Streptophyta</taxon>
        <taxon>Embryophyta</taxon>
        <taxon>Tracheophyta</taxon>
        <taxon>Spermatophyta</taxon>
        <taxon>Magnoliopsida</taxon>
        <taxon>eudicotyledons</taxon>
        <taxon>Gunneridae</taxon>
        <taxon>Pentapetalae</taxon>
        <taxon>rosids</taxon>
        <taxon>fabids</taxon>
        <taxon>Rosales</taxon>
        <taxon>Cannabaceae</taxon>
        <taxon>Parasponia</taxon>
    </lineage>
</organism>
<proteinExistence type="predicted"/>
<dbReference type="AlphaFoldDB" id="A0A2P5A8S0"/>
<keyword evidence="2" id="KW-1185">Reference proteome</keyword>
<evidence type="ECO:0000313" key="2">
    <source>
        <dbReference type="Proteomes" id="UP000237105"/>
    </source>
</evidence>
<sequence length="72" mass="7185">MGDAGGGATVSPRLVIAMTNLKMSSNKGVELGAGENLRAELGLEKADGMLELLGSGSGGGCGSHGGRWRRGK</sequence>
<name>A0A2P5A8S0_PARAD</name>
<gene>
    <name evidence="1" type="ORF">PanWU01x14_357030</name>
</gene>
<evidence type="ECO:0000313" key="1">
    <source>
        <dbReference type="EMBL" id="PON32928.1"/>
    </source>
</evidence>
<protein>
    <submittedName>
        <fullName evidence="1">Uncharacterized protein</fullName>
    </submittedName>
</protein>
<dbReference type="EMBL" id="JXTB01000768">
    <property type="protein sequence ID" value="PON32928.1"/>
    <property type="molecule type" value="Genomic_DNA"/>
</dbReference>